<evidence type="ECO:0000313" key="2">
    <source>
        <dbReference type="Proteomes" id="UP001319846"/>
    </source>
</evidence>
<evidence type="ECO:0000313" key="1">
    <source>
        <dbReference type="EMBL" id="MBZ5488065.1"/>
    </source>
</evidence>
<dbReference type="Proteomes" id="UP001319846">
    <property type="component" value="Unassembled WGS sequence"/>
</dbReference>
<comment type="caution">
    <text evidence="1">The sequence shown here is derived from an EMBL/GenBank/DDBJ whole genome shotgun (WGS) entry which is preliminary data.</text>
</comment>
<sequence>MEPGMEKQELLRDLIEPIYRAKFWMQLIGVMLIIGGILSALSIVGIIVAWVPIWAGVVLMQAAKAADKVFQSGDEREMKFALSKIKTYFTIFGVMTLLYILFFVGMLLFGAASFGTLMSSY</sequence>
<dbReference type="EMBL" id="JABYQT010000006">
    <property type="protein sequence ID" value="MBZ5488065.1"/>
    <property type="molecule type" value="Genomic_DNA"/>
</dbReference>
<name>A0ACC5VVR7_9GAMM</name>
<reference evidence="1" key="1">
    <citation type="submission" date="2020-06" db="EMBL/GenBank/DDBJ databases">
        <title>Whole Genome Sequence of Halomonas aquamarina MB598.</title>
        <authorList>
            <person name="Pervaiz M."/>
            <person name="Fariq A."/>
            <person name="Yasmin A."/>
            <person name="Welch M."/>
        </authorList>
    </citation>
    <scope>NUCLEOTIDE SEQUENCE</scope>
    <source>
        <strain evidence="1">MB598</strain>
    </source>
</reference>
<organism evidence="1 2">
    <name type="scientific">Vreelandella aquamarina</name>
    <dbReference type="NCBI Taxonomy" id="77097"/>
    <lineage>
        <taxon>Bacteria</taxon>
        <taxon>Pseudomonadati</taxon>
        <taxon>Pseudomonadota</taxon>
        <taxon>Gammaproteobacteria</taxon>
        <taxon>Oceanospirillales</taxon>
        <taxon>Halomonadaceae</taxon>
        <taxon>Vreelandella</taxon>
    </lineage>
</organism>
<gene>
    <name evidence="1" type="ORF">HW452_11080</name>
</gene>
<protein>
    <submittedName>
        <fullName evidence="1">DUF5362 domain-containing protein</fullName>
    </submittedName>
</protein>
<accession>A0ACC5VVR7</accession>
<proteinExistence type="predicted"/>
<keyword evidence="2" id="KW-1185">Reference proteome</keyword>